<evidence type="ECO:0000256" key="5">
    <source>
        <dbReference type="RuleBase" id="RU000489"/>
    </source>
</evidence>
<dbReference type="SMART" id="SM00636">
    <property type="entry name" value="Glyco_18"/>
    <property type="match status" value="1"/>
</dbReference>
<dbReference type="InterPro" id="IPR001223">
    <property type="entry name" value="Glyco_hydro18_cat"/>
</dbReference>
<evidence type="ECO:0000259" key="8">
    <source>
        <dbReference type="PROSITE" id="PS51910"/>
    </source>
</evidence>
<evidence type="ECO:0000313" key="10">
    <source>
        <dbReference type="Proteomes" id="UP000729701"/>
    </source>
</evidence>
<dbReference type="GO" id="GO:0008843">
    <property type="term" value="F:endochitinase activity"/>
    <property type="evidence" value="ECO:0007669"/>
    <property type="project" value="UniProtKB-EC"/>
</dbReference>
<dbReference type="InterPro" id="IPR011583">
    <property type="entry name" value="Chitinase_II/V-like_cat"/>
</dbReference>
<dbReference type="EC" id="3.2.1.14" evidence="2"/>
<reference evidence="9" key="2">
    <citation type="journal article" date="2022" name="Microbiol. Resour. Announc.">
        <title>Metagenome Sequencing to Explore Phylogenomics of Terrestrial Cyanobacteria.</title>
        <authorList>
            <person name="Ward R.D."/>
            <person name="Stajich J.E."/>
            <person name="Johansen J.R."/>
            <person name="Huntemann M."/>
            <person name="Clum A."/>
            <person name="Foster B."/>
            <person name="Foster B."/>
            <person name="Roux S."/>
            <person name="Palaniappan K."/>
            <person name="Varghese N."/>
            <person name="Mukherjee S."/>
            <person name="Reddy T.B.K."/>
            <person name="Daum C."/>
            <person name="Copeland A."/>
            <person name="Chen I.A."/>
            <person name="Ivanova N.N."/>
            <person name="Kyrpides N.C."/>
            <person name="Shapiro N."/>
            <person name="Eloe-Fadrosh E.A."/>
            <person name="Pietrasiak N."/>
        </authorList>
    </citation>
    <scope>NUCLEOTIDE SEQUENCE</scope>
    <source>
        <strain evidence="9">GSE-NOS-MK-12-04C</strain>
    </source>
</reference>
<evidence type="ECO:0000256" key="1">
    <source>
        <dbReference type="ARBA" id="ARBA00000822"/>
    </source>
</evidence>
<dbReference type="Proteomes" id="UP000729701">
    <property type="component" value="Unassembled WGS sequence"/>
</dbReference>
<dbReference type="AlphaFoldDB" id="A0A951UV01"/>
<dbReference type="EMBL" id="JAHHGZ010000029">
    <property type="protein sequence ID" value="MBW4670302.1"/>
    <property type="molecule type" value="Genomic_DNA"/>
</dbReference>
<dbReference type="Pfam" id="PF00704">
    <property type="entry name" value="Glyco_hydro_18"/>
    <property type="match status" value="1"/>
</dbReference>
<comment type="caution">
    <text evidence="9">The sequence shown here is derived from an EMBL/GenBank/DDBJ whole genome shotgun (WGS) entry which is preliminary data.</text>
</comment>
<reference evidence="9" key="1">
    <citation type="submission" date="2021-05" db="EMBL/GenBank/DDBJ databases">
        <authorList>
            <person name="Pietrasiak N."/>
            <person name="Ward R."/>
            <person name="Stajich J.E."/>
            <person name="Kurbessoian T."/>
        </authorList>
    </citation>
    <scope>NUCLEOTIDE SEQUENCE</scope>
    <source>
        <strain evidence="9">GSE-NOS-MK-12-04C</strain>
    </source>
</reference>
<dbReference type="PROSITE" id="PS51910">
    <property type="entry name" value="GH18_2"/>
    <property type="match status" value="1"/>
</dbReference>
<dbReference type="Gene3D" id="3.20.20.80">
    <property type="entry name" value="Glycosidases"/>
    <property type="match status" value="1"/>
</dbReference>
<dbReference type="InterPro" id="IPR050314">
    <property type="entry name" value="Glycosyl_Hydrlase_18"/>
</dbReference>
<feature type="domain" description="LysM" evidence="7">
    <location>
        <begin position="7"/>
        <end position="58"/>
    </location>
</feature>
<evidence type="ECO:0000313" key="9">
    <source>
        <dbReference type="EMBL" id="MBW4670302.1"/>
    </source>
</evidence>
<keyword evidence="4 5" id="KW-0326">Glycosidase</keyword>
<evidence type="ECO:0000256" key="4">
    <source>
        <dbReference type="ARBA" id="ARBA00023295"/>
    </source>
</evidence>
<feature type="domain" description="GH18" evidence="8">
    <location>
        <begin position="77"/>
        <end position="360"/>
    </location>
</feature>
<dbReference type="GO" id="GO:0006032">
    <property type="term" value="P:chitin catabolic process"/>
    <property type="evidence" value="ECO:0007669"/>
    <property type="project" value="TreeGrafter"/>
</dbReference>
<dbReference type="InterPro" id="IPR018392">
    <property type="entry name" value="LysM"/>
</dbReference>
<sequence length="380" mass="41179">MTCQSGRSYTIKVGDTLYIIAQNELGDGNRWREILKSSGTSFTEEEASNLQLGQEVCIPQTNTTPPTPPTPSPNEGKLFVGYFQSWSEKWGSEPNQLQLANLPSYVNMVIVSFMKPDATYGGNLSLAGTGLDFSADGSVVKGAIALLKQRNPNTKVLVAVGGATYHNFAGLNVGAIASVVKDFGFDGVDIDYEPFNTAQCSSTNGKISCTSDTEYRRIVNEIRQALPRPYLVTLAAWSIGAYGEGEWTNSKPQGALTGLLLNLLQSSDANKIDLLNVMSYDASPEYKPQEALVAYQNYFKGKIVMGVEVPPEGWGGHIYTIPEVRNLVNAVREKNAAGMMLWSIQKQPNGTPSDNNPSAQMIAKEICQQLSLGNCDLPLS</sequence>
<dbReference type="SUPFAM" id="SSF51445">
    <property type="entry name" value="(Trans)glycosidases"/>
    <property type="match status" value="1"/>
</dbReference>
<accession>A0A951UV01</accession>
<organism evidence="9 10">
    <name type="scientific">Cyanomargarita calcarea GSE-NOS-MK-12-04C</name>
    <dbReference type="NCBI Taxonomy" id="2839659"/>
    <lineage>
        <taxon>Bacteria</taxon>
        <taxon>Bacillati</taxon>
        <taxon>Cyanobacteriota</taxon>
        <taxon>Cyanophyceae</taxon>
        <taxon>Nostocales</taxon>
        <taxon>Cyanomargaritaceae</taxon>
        <taxon>Cyanomargarita</taxon>
    </lineage>
</organism>
<protein>
    <recommendedName>
        <fullName evidence="2">chitinase</fullName>
        <ecNumber evidence="2">3.2.1.14</ecNumber>
    </recommendedName>
</protein>
<dbReference type="PROSITE" id="PS51782">
    <property type="entry name" value="LYSM"/>
    <property type="match status" value="1"/>
</dbReference>
<dbReference type="Gene3D" id="3.10.350.10">
    <property type="entry name" value="LysM domain"/>
    <property type="match status" value="1"/>
</dbReference>
<comment type="similarity">
    <text evidence="6">Belongs to the glycosyl hydrolase 18 family.</text>
</comment>
<dbReference type="InterPro" id="IPR017853">
    <property type="entry name" value="GH"/>
</dbReference>
<dbReference type="GO" id="GO:0005975">
    <property type="term" value="P:carbohydrate metabolic process"/>
    <property type="evidence" value="ECO:0007669"/>
    <property type="project" value="InterPro"/>
</dbReference>
<evidence type="ECO:0000256" key="3">
    <source>
        <dbReference type="ARBA" id="ARBA00022801"/>
    </source>
</evidence>
<dbReference type="GO" id="GO:0008061">
    <property type="term" value="F:chitin binding"/>
    <property type="evidence" value="ECO:0007669"/>
    <property type="project" value="InterPro"/>
</dbReference>
<keyword evidence="3 5" id="KW-0378">Hydrolase</keyword>
<gene>
    <name evidence="9" type="ORF">KME60_23530</name>
</gene>
<dbReference type="InterPro" id="IPR001579">
    <property type="entry name" value="Glyco_hydro_18_chit_AS"/>
</dbReference>
<dbReference type="InterPro" id="IPR036779">
    <property type="entry name" value="LysM_dom_sf"/>
</dbReference>
<evidence type="ECO:0000256" key="2">
    <source>
        <dbReference type="ARBA" id="ARBA00012729"/>
    </source>
</evidence>
<comment type="catalytic activity">
    <reaction evidence="1">
        <text>Random endo-hydrolysis of N-acetyl-beta-D-glucosaminide (1-&gt;4)-beta-linkages in chitin and chitodextrins.</text>
        <dbReference type="EC" id="3.2.1.14"/>
    </reaction>
</comment>
<dbReference type="PANTHER" id="PTHR11177:SF317">
    <property type="entry name" value="CHITINASE 12-RELATED"/>
    <property type="match status" value="1"/>
</dbReference>
<dbReference type="PANTHER" id="PTHR11177">
    <property type="entry name" value="CHITINASE"/>
    <property type="match status" value="1"/>
</dbReference>
<name>A0A951UV01_9CYAN</name>
<dbReference type="PROSITE" id="PS01095">
    <property type="entry name" value="GH18_1"/>
    <property type="match status" value="1"/>
</dbReference>
<dbReference type="GO" id="GO:0005576">
    <property type="term" value="C:extracellular region"/>
    <property type="evidence" value="ECO:0007669"/>
    <property type="project" value="TreeGrafter"/>
</dbReference>
<dbReference type="CDD" id="cd00598">
    <property type="entry name" value="GH18_chitinase-like"/>
    <property type="match status" value="1"/>
</dbReference>
<evidence type="ECO:0000256" key="6">
    <source>
        <dbReference type="RuleBase" id="RU004453"/>
    </source>
</evidence>
<proteinExistence type="inferred from homology"/>
<evidence type="ECO:0000259" key="7">
    <source>
        <dbReference type="PROSITE" id="PS51782"/>
    </source>
</evidence>